<dbReference type="EC" id="2.7.11.1" evidence="1"/>
<dbReference type="InterPro" id="IPR017441">
    <property type="entry name" value="Protein_kinase_ATP_BS"/>
</dbReference>
<dbReference type="InterPro" id="IPR010496">
    <property type="entry name" value="AL/BT2_dom"/>
</dbReference>
<dbReference type="PROSITE" id="PS00107">
    <property type="entry name" value="PROTEIN_KINASE_ATP"/>
    <property type="match status" value="1"/>
</dbReference>
<evidence type="ECO:0000256" key="1">
    <source>
        <dbReference type="ARBA" id="ARBA00012513"/>
    </source>
</evidence>
<dbReference type="InterPro" id="IPR008271">
    <property type="entry name" value="Ser/Thr_kinase_AS"/>
</dbReference>
<feature type="domain" description="Protein kinase" evidence="9">
    <location>
        <begin position="17"/>
        <end position="295"/>
    </location>
</feature>
<dbReference type="PANTHER" id="PTHR43289">
    <property type="entry name" value="MITOGEN-ACTIVATED PROTEIN KINASE KINASE KINASE 20-RELATED"/>
    <property type="match status" value="1"/>
</dbReference>
<evidence type="ECO:0000259" key="9">
    <source>
        <dbReference type="PROSITE" id="PS50011"/>
    </source>
</evidence>
<dbReference type="PANTHER" id="PTHR43289:SF6">
    <property type="entry name" value="SERINE_THREONINE-PROTEIN KINASE NEKL-3"/>
    <property type="match status" value="1"/>
</dbReference>
<dbReference type="Pfam" id="PF00069">
    <property type="entry name" value="Pkinase"/>
    <property type="match status" value="1"/>
</dbReference>
<keyword evidence="8" id="KW-0812">Transmembrane</keyword>
<keyword evidence="8" id="KW-0472">Membrane</keyword>
<dbReference type="Pfam" id="PF06439">
    <property type="entry name" value="3keto-disac_hyd"/>
    <property type="match status" value="1"/>
</dbReference>
<keyword evidence="8" id="KW-1133">Transmembrane helix</keyword>
<dbReference type="PROSITE" id="PS00108">
    <property type="entry name" value="PROTEIN_KINASE_ST"/>
    <property type="match status" value="1"/>
</dbReference>
<dbReference type="Proteomes" id="UP000248706">
    <property type="component" value="Unassembled WGS sequence"/>
</dbReference>
<dbReference type="GO" id="GO:0016787">
    <property type="term" value="F:hydrolase activity"/>
    <property type="evidence" value="ECO:0007669"/>
    <property type="project" value="InterPro"/>
</dbReference>
<dbReference type="EMBL" id="MCIF01000002">
    <property type="protein sequence ID" value="RAQ95327.1"/>
    <property type="molecule type" value="Genomic_DNA"/>
</dbReference>
<feature type="transmembrane region" description="Helical" evidence="8">
    <location>
        <begin position="343"/>
        <end position="363"/>
    </location>
</feature>
<dbReference type="SMART" id="SM00220">
    <property type="entry name" value="S_TKc"/>
    <property type="match status" value="1"/>
</dbReference>
<feature type="binding site" evidence="7">
    <location>
        <position position="49"/>
    </location>
    <ligand>
        <name>ATP</name>
        <dbReference type="ChEBI" id="CHEBI:30616"/>
    </ligand>
</feature>
<evidence type="ECO:0000256" key="4">
    <source>
        <dbReference type="ARBA" id="ARBA00022741"/>
    </source>
</evidence>
<dbReference type="FunFam" id="1.10.510.10:FF:000021">
    <property type="entry name" value="Serine/threonine protein kinase"/>
    <property type="match status" value="1"/>
</dbReference>
<gene>
    <name evidence="10" type="ORF">A4R35_07250</name>
</gene>
<reference evidence="10 11" key="1">
    <citation type="submission" date="2016-08" db="EMBL/GenBank/DDBJ databases">
        <title>Analysis of Carbohydrate Active Enzymes in Thermogemmatispora T81 Reveals Carbohydrate Degradation Ability.</title>
        <authorList>
            <person name="Tomazini A."/>
            <person name="Lal S."/>
            <person name="Stott M."/>
            <person name="Henrissat B."/>
            <person name="Polikarpov I."/>
            <person name="Sparling R."/>
            <person name="Levin D.B."/>
        </authorList>
    </citation>
    <scope>NUCLEOTIDE SEQUENCE [LARGE SCALE GENOMIC DNA]</scope>
    <source>
        <strain evidence="10 11">T81</strain>
    </source>
</reference>
<keyword evidence="2" id="KW-0723">Serine/threonine-protein kinase</keyword>
<dbReference type="Gene3D" id="2.60.120.560">
    <property type="entry name" value="Exo-inulinase, domain 1"/>
    <property type="match status" value="1"/>
</dbReference>
<accession>A0A328VCI8</accession>
<keyword evidence="4 7" id="KW-0547">Nucleotide-binding</keyword>
<keyword evidence="3" id="KW-0808">Transferase</keyword>
<evidence type="ECO:0000313" key="11">
    <source>
        <dbReference type="Proteomes" id="UP000248706"/>
    </source>
</evidence>
<evidence type="ECO:0000256" key="8">
    <source>
        <dbReference type="SAM" id="Phobius"/>
    </source>
</evidence>
<protein>
    <recommendedName>
        <fullName evidence="1">non-specific serine/threonine protein kinase</fullName>
        <ecNumber evidence="1">2.7.11.1</ecNumber>
    </recommendedName>
</protein>
<dbReference type="SUPFAM" id="SSF56112">
    <property type="entry name" value="Protein kinase-like (PK-like)"/>
    <property type="match status" value="1"/>
</dbReference>
<evidence type="ECO:0000256" key="2">
    <source>
        <dbReference type="ARBA" id="ARBA00022527"/>
    </source>
</evidence>
<name>A0A328VCI8_9CHLR</name>
<dbReference type="InterPro" id="IPR011009">
    <property type="entry name" value="Kinase-like_dom_sf"/>
</dbReference>
<evidence type="ECO:0000313" key="10">
    <source>
        <dbReference type="EMBL" id="RAQ95327.1"/>
    </source>
</evidence>
<dbReference type="GO" id="GO:0004674">
    <property type="term" value="F:protein serine/threonine kinase activity"/>
    <property type="evidence" value="ECO:0007669"/>
    <property type="project" value="UniProtKB-KW"/>
</dbReference>
<dbReference type="GO" id="GO:0005524">
    <property type="term" value="F:ATP binding"/>
    <property type="evidence" value="ECO:0007669"/>
    <property type="project" value="UniProtKB-UniRule"/>
</dbReference>
<dbReference type="Gene3D" id="3.30.200.20">
    <property type="entry name" value="Phosphorylase Kinase, domain 1"/>
    <property type="match status" value="1"/>
</dbReference>
<keyword evidence="5" id="KW-0418">Kinase</keyword>
<keyword evidence="11" id="KW-1185">Reference proteome</keyword>
<sequence>MLHSRGQELLGKTLGGYVLEKLLGYGGSSAVYLARCNDSTTPSTPVALKVFLPRTHLTRTAYLELQRRFLQEAQAASRLQHPHIVPIYAWGEEAGLAYLVMPYLAGGTLAHYVRRHGPLPLEEAATYVEQIASALDYAHQHGYIHCDVKPANILLNEQGRVFLCDFGIARLLQDALANEGQVEESPASEQAAAMSIPMGTPDYLAPEQALNEPVDHRADIYALGATLFYLLAGRPPFQADSPIALALLHVHEPPPALCELDPRIPPQVDYVLRKALAKFPEERFASARLLSEAFQQAIAGPETPARLRLSIHGLLLPAWLPFPLVRRLEALPIPSSFSGRWKILLLTLLLLLLLCSSSLAYALHAARTRPGNGASASLSTSDFSPPQPTVALTAPVDQLLTGASDWPHSSSAFFADGEYYLLNTSPGTSALALYARHHFDDFHLAVNVRQVRGSHDDADYYGVVFRASSDQQRYYVFAVASWGGGSYAVWRYSGRWTTLAEGPAPSLLIGPGTVNTLEVDAHGPLLRFFINGQELSSTPLHDSAPSAPVNGSIGLYVEEEGSEIACSQLYIGPARF</sequence>
<dbReference type="CDD" id="cd14014">
    <property type="entry name" value="STKc_PknB_like"/>
    <property type="match status" value="1"/>
</dbReference>
<organism evidence="10 11">
    <name type="scientific">Thermogemmatispora tikiterensis</name>
    <dbReference type="NCBI Taxonomy" id="1825093"/>
    <lineage>
        <taxon>Bacteria</taxon>
        <taxon>Bacillati</taxon>
        <taxon>Chloroflexota</taxon>
        <taxon>Ktedonobacteria</taxon>
        <taxon>Thermogemmatisporales</taxon>
        <taxon>Thermogemmatisporaceae</taxon>
        <taxon>Thermogemmatispora</taxon>
    </lineage>
</organism>
<evidence type="ECO:0000256" key="3">
    <source>
        <dbReference type="ARBA" id="ARBA00022679"/>
    </source>
</evidence>
<evidence type="ECO:0000256" key="5">
    <source>
        <dbReference type="ARBA" id="ARBA00022777"/>
    </source>
</evidence>
<keyword evidence="6 7" id="KW-0067">ATP-binding</keyword>
<dbReference type="AlphaFoldDB" id="A0A328VCI8"/>
<dbReference type="Gene3D" id="1.10.510.10">
    <property type="entry name" value="Transferase(Phosphotransferase) domain 1"/>
    <property type="match status" value="1"/>
</dbReference>
<dbReference type="RefSeq" id="WP_189361462.1">
    <property type="nucleotide sequence ID" value="NZ_MCIF01000002.1"/>
</dbReference>
<proteinExistence type="predicted"/>
<evidence type="ECO:0000256" key="7">
    <source>
        <dbReference type="PROSITE-ProRule" id="PRU10141"/>
    </source>
</evidence>
<dbReference type="InterPro" id="IPR000719">
    <property type="entry name" value="Prot_kinase_dom"/>
</dbReference>
<evidence type="ECO:0000256" key="6">
    <source>
        <dbReference type="ARBA" id="ARBA00022840"/>
    </source>
</evidence>
<dbReference type="PROSITE" id="PS50011">
    <property type="entry name" value="PROTEIN_KINASE_DOM"/>
    <property type="match status" value="1"/>
</dbReference>
<comment type="caution">
    <text evidence="10">The sequence shown here is derived from an EMBL/GenBank/DDBJ whole genome shotgun (WGS) entry which is preliminary data.</text>
</comment>